<dbReference type="InterPro" id="IPR006433">
    <property type="entry name" value="Prohead_protease"/>
</dbReference>
<keyword evidence="1" id="KW-1188">Viral release from host cell</keyword>
<evidence type="ECO:0000313" key="5">
    <source>
        <dbReference type="EMBL" id="APT45113.1"/>
    </source>
</evidence>
<evidence type="ECO:0000259" key="4">
    <source>
        <dbReference type="Pfam" id="PF04586"/>
    </source>
</evidence>
<protein>
    <submittedName>
        <fullName evidence="5">Peptidase U35</fullName>
    </submittedName>
</protein>
<evidence type="ECO:0000256" key="2">
    <source>
        <dbReference type="ARBA" id="ARBA00022670"/>
    </source>
</evidence>
<proteinExistence type="predicted"/>
<sequence length="196" mass="22073">MMGKEKRTYSIKGLEVRESSEEAAPSKIVGYGAVFDSPADIAGCFTEIISPGAFKKALDSNSDVRALFNHNWDCVLGRVKSGTLMLEEDERGLRFEVTPPETTWVEDLKKSMRRGDIDQCSFGFIVTKDEWNYEAEPAVRTIKEVELYEISVVSLPAYEDTEAAVRSGDILKKAKEEREQSKKKQAIINKIQEVLQ</sequence>
<dbReference type="EMBL" id="CP015607">
    <property type="protein sequence ID" value="APT45113.1"/>
    <property type="molecule type" value="Genomic_DNA"/>
</dbReference>
<dbReference type="GO" id="GO:0006508">
    <property type="term" value="P:proteolysis"/>
    <property type="evidence" value="ECO:0007669"/>
    <property type="project" value="UniProtKB-KW"/>
</dbReference>
<dbReference type="Proteomes" id="UP000185426">
    <property type="component" value="Chromosome"/>
</dbReference>
<dbReference type="Pfam" id="PF04586">
    <property type="entry name" value="Peptidase_S78"/>
    <property type="match status" value="1"/>
</dbReference>
<dbReference type="NCBIfam" id="TIGR01543">
    <property type="entry name" value="proheadase_HK97"/>
    <property type="match status" value="1"/>
</dbReference>
<name>A0A1L6ZF10_BACIA</name>
<keyword evidence="3" id="KW-0378">Hydrolase</keyword>
<accession>A0A1L6ZF10</accession>
<evidence type="ECO:0000313" key="6">
    <source>
        <dbReference type="Proteomes" id="UP000185426"/>
    </source>
</evidence>
<dbReference type="AlphaFoldDB" id="A0A1L6ZF10"/>
<dbReference type="InterPro" id="IPR054613">
    <property type="entry name" value="Peptidase_S78_dom"/>
</dbReference>
<evidence type="ECO:0000256" key="1">
    <source>
        <dbReference type="ARBA" id="ARBA00022612"/>
    </source>
</evidence>
<keyword evidence="2" id="KW-0645">Protease</keyword>
<reference evidence="5 6" key="1">
    <citation type="submission" date="2016-05" db="EMBL/GenBank/DDBJ databases">
        <title>Complete Genome and Methylome Analysis of Psychrotrophic Bacterial Isolates from Antarctic Lake Untersee.</title>
        <authorList>
            <person name="Fomenkov A."/>
            <person name="Akimov V.N."/>
            <person name="Vasilyeva L.V."/>
            <person name="Andersen D."/>
            <person name="Vincze T."/>
            <person name="Roberts R.J."/>
        </authorList>
    </citation>
    <scope>NUCLEOTIDE SEQUENCE [LARGE SCALE GENOMIC DNA]</scope>
    <source>
        <strain evidence="5 6">U14-5</strain>
    </source>
</reference>
<evidence type="ECO:0000256" key="3">
    <source>
        <dbReference type="ARBA" id="ARBA00022801"/>
    </source>
</evidence>
<gene>
    <name evidence="5" type="ORF">BSA145_03725</name>
</gene>
<dbReference type="GO" id="GO:0008233">
    <property type="term" value="F:peptidase activity"/>
    <property type="evidence" value="ECO:0007669"/>
    <property type="project" value="UniProtKB-KW"/>
</dbReference>
<feature type="domain" description="Prohead serine protease" evidence="4">
    <location>
        <begin position="15"/>
        <end position="169"/>
    </location>
</feature>
<organism evidence="5 6">
    <name type="scientific">Bacillus safensis</name>
    <dbReference type="NCBI Taxonomy" id="561879"/>
    <lineage>
        <taxon>Bacteria</taxon>
        <taxon>Bacillati</taxon>
        <taxon>Bacillota</taxon>
        <taxon>Bacilli</taxon>
        <taxon>Bacillales</taxon>
        <taxon>Bacillaceae</taxon>
        <taxon>Bacillus</taxon>
    </lineage>
</organism>